<evidence type="ECO:0000256" key="2">
    <source>
        <dbReference type="ARBA" id="ARBA00023315"/>
    </source>
</evidence>
<evidence type="ECO:0000259" key="3">
    <source>
        <dbReference type="PROSITE" id="PS51186"/>
    </source>
</evidence>
<evidence type="ECO:0000313" key="4">
    <source>
        <dbReference type="EMBL" id="GAA2393813.1"/>
    </source>
</evidence>
<organism evidence="4 5">
    <name type="scientific">Streptomyces glaucosporus</name>
    <dbReference type="NCBI Taxonomy" id="284044"/>
    <lineage>
        <taxon>Bacteria</taxon>
        <taxon>Bacillati</taxon>
        <taxon>Actinomycetota</taxon>
        <taxon>Actinomycetes</taxon>
        <taxon>Kitasatosporales</taxon>
        <taxon>Streptomycetaceae</taxon>
        <taxon>Streptomyces</taxon>
    </lineage>
</organism>
<evidence type="ECO:0000313" key="5">
    <source>
        <dbReference type="Proteomes" id="UP001500058"/>
    </source>
</evidence>
<evidence type="ECO:0000256" key="1">
    <source>
        <dbReference type="ARBA" id="ARBA00022679"/>
    </source>
</evidence>
<feature type="domain" description="N-acetyltransferase" evidence="3">
    <location>
        <begin position="233"/>
        <end position="384"/>
    </location>
</feature>
<dbReference type="CDD" id="cd04301">
    <property type="entry name" value="NAT_SF"/>
    <property type="match status" value="1"/>
</dbReference>
<dbReference type="InterPro" id="IPR000182">
    <property type="entry name" value="GNAT_dom"/>
</dbReference>
<sequence length="385" mass="40902">MAGRQLAAAGLLGDLRAHLLVGGGEGVGVDGESQGHVVSRSCGGRAVRRAPGRLPILHQPGKPGGRRRGGRRTVRGMAMVVREFRPGDAGAVAEARRAALPFLVTTAEAVVWEAARAPAAQRSRMLVAEADGRVVGAVRAGLNHETAEPGHGLVSLAVHPARQGLGAGTALLEAAERHLARIGARRVAVWAPQDGRSVEFAERRGWRRVRQASFQRLDLTSPLPEPPALPPGVELRTAEDFAADPRPLYEADTECTADEPGDVPADAVRYEDWLTAYWEHPGLDRALTSVAVAEGRVAAFTAAQTDGRGRYWSGMTGTRRAYRGRGLARAVKLHSLVRARAAGCTEAFTGNDAANAPMLAVNARLGYRPSVVQWRCVRDLPPAGS</sequence>
<dbReference type="PROSITE" id="PS51186">
    <property type="entry name" value="GNAT"/>
    <property type="match status" value="2"/>
</dbReference>
<dbReference type="PANTHER" id="PTHR43877:SF1">
    <property type="entry name" value="ACETYLTRANSFERASE"/>
    <property type="match status" value="1"/>
</dbReference>
<gene>
    <name evidence="4" type="ORF">GCM10010420_18550</name>
</gene>
<reference evidence="5" key="1">
    <citation type="journal article" date="2019" name="Int. J. Syst. Evol. Microbiol.">
        <title>The Global Catalogue of Microorganisms (GCM) 10K type strain sequencing project: providing services to taxonomists for standard genome sequencing and annotation.</title>
        <authorList>
            <consortium name="The Broad Institute Genomics Platform"/>
            <consortium name="The Broad Institute Genome Sequencing Center for Infectious Disease"/>
            <person name="Wu L."/>
            <person name="Ma J."/>
        </authorList>
    </citation>
    <scope>NUCLEOTIDE SEQUENCE [LARGE SCALE GENOMIC DNA]</scope>
    <source>
        <strain evidence="5">JCM 6921</strain>
    </source>
</reference>
<keyword evidence="5" id="KW-1185">Reference proteome</keyword>
<dbReference type="InterPro" id="IPR050832">
    <property type="entry name" value="Bact_Acetyltransf"/>
</dbReference>
<comment type="caution">
    <text evidence="4">The sequence shown here is derived from an EMBL/GenBank/DDBJ whole genome shotgun (WGS) entry which is preliminary data.</text>
</comment>
<protein>
    <submittedName>
        <fullName evidence="4">GNAT family N-acetyltransferase</fullName>
    </submittedName>
</protein>
<dbReference type="PANTHER" id="PTHR43877">
    <property type="entry name" value="AMINOALKYLPHOSPHONATE N-ACETYLTRANSFERASE-RELATED-RELATED"/>
    <property type="match status" value="1"/>
</dbReference>
<accession>A0ABP5V425</accession>
<feature type="domain" description="N-acetyltransferase" evidence="3">
    <location>
        <begin position="79"/>
        <end position="230"/>
    </location>
</feature>
<dbReference type="EMBL" id="BAAATJ010000006">
    <property type="protein sequence ID" value="GAA2393813.1"/>
    <property type="molecule type" value="Genomic_DNA"/>
</dbReference>
<proteinExistence type="predicted"/>
<dbReference type="Pfam" id="PF00583">
    <property type="entry name" value="Acetyltransf_1"/>
    <property type="match status" value="2"/>
</dbReference>
<dbReference type="Proteomes" id="UP001500058">
    <property type="component" value="Unassembled WGS sequence"/>
</dbReference>
<dbReference type="Gene3D" id="3.40.630.30">
    <property type="match status" value="1"/>
</dbReference>
<dbReference type="SUPFAM" id="SSF55729">
    <property type="entry name" value="Acyl-CoA N-acyltransferases (Nat)"/>
    <property type="match status" value="2"/>
</dbReference>
<dbReference type="InterPro" id="IPR016181">
    <property type="entry name" value="Acyl_CoA_acyltransferase"/>
</dbReference>
<keyword evidence="2" id="KW-0012">Acyltransferase</keyword>
<name>A0ABP5V425_9ACTN</name>
<keyword evidence="1" id="KW-0808">Transferase</keyword>